<organism evidence="2 3">
    <name type="scientific">Mycolicibacterium novocastrense</name>
    <name type="common">Mycobacterium novocastrense</name>
    <dbReference type="NCBI Taxonomy" id="59813"/>
    <lineage>
        <taxon>Bacteria</taxon>
        <taxon>Bacillati</taxon>
        <taxon>Actinomycetota</taxon>
        <taxon>Actinomycetes</taxon>
        <taxon>Mycobacteriales</taxon>
        <taxon>Mycobacteriaceae</taxon>
        <taxon>Mycolicibacterium</taxon>
    </lineage>
</organism>
<name>A0ABQ0KUA9_MYCNV</name>
<evidence type="ECO:0000256" key="1">
    <source>
        <dbReference type="SAM" id="Phobius"/>
    </source>
</evidence>
<sequence length="150" mass="16860">MAGAELIAVASRDRELILVVSGVALALALLGLRWQLAREAETSEVQTTSDDAAESLRRWRSRTETLINRAEATRTDWDRHLRPMLARQFELATGQRRTRNGTAYHATGEMLFGPELWGWVNPENVAKRGADEPGPGRVTLDEILQRLERV</sequence>
<gene>
    <name evidence="2" type="ORF">RMCN_5799</name>
</gene>
<evidence type="ECO:0000313" key="3">
    <source>
        <dbReference type="Proteomes" id="UP000069773"/>
    </source>
</evidence>
<dbReference type="Proteomes" id="UP000069773">
    <property type="component" value="Unassembled WGS sequence"/>
</dbReference>
<keyword evidence="3" id="KW-1185">Reference proteome</keyword>
<keyword evidence="1" id="KW-1133">Transmembrane helix</keyword>
<evidence type="ECO:0000313" key="2">
    <source>
        <dbReference type="EMBL" id="GAT12666.1"/>
    </source>
</evidence>
<proteinExistence type="predicted"/>
<keyword evidence="1" id="KW-0472">Membrane</keyword>
<protein>
    <submittedName>
        <fullName evidence="2">Uncharacterized protein</fullName>
    </submittedName>
</protein>
<feature type="transmembrane region" description="Helical" evidence="1">
    <location>
        <begin position="16"/>
        <end position="34"/>
    </location>
</feature>
<comment type="caution">
    <text evidence="2">The sequence shown here is derived from an EMBL/GenBank/DDBJ whole genome shotgun (WGS) entry which is preliminary data.</text>
</comment>
<accession>A0ABQ0KUA9</accession>
<reference evidence="2 3" key="1">
    <citation type="journal article" date="2016" name="Genome Announc.">
        <title>Draft Genome Sequences of Five Rapidly Growing Mycobacterium Species, M. thermoresistibile, M. fortuitum subsp. acetamidolyticum, M. canariasense, M. brisbanense, and M. novocastrense.</title>
        <authorList>
            <person name="Katahira K."/>
            <person name="Ogura Y."/>
            <person name="Gotoh Y."/>
            <person name="Hayashi T."/>
        </authorList>
    </citation>
    <scope>NUCLEOTIDE SEQUENCE [LARGE SCALE GENOMIC DNA]</scope>
    <source>
        <strain evidence="2 3">JCM18114</strain>
    </source>
</reference>
<keyword evidence="1" id="KW-0812">Transmembrane</keyword>
<dbReference type="EMBL" id="BCTA01000094">
    <property type="protein sequence ID" value="GAT12666.1"/>
    <property type="molecule type" value="Genomic_DNA"/>
</dbReference>